<dbReference type="GO" id="GO:0003677">
    <property type="term" value="F:DNA binding"/>
    <property type="evidence" value="ECO:0007669"/>
    <property type="project" value="InterPro"/>
</dbReference>
<dbReference type="Proteomes" id="UP001185873">
    <property type="component" value="Unassembled WGS sequence"/>
</dbReference>
<feature type="compositionally biased region" description="Low complexity" evidence="1">
    <location>
        <begin position="138"/>
        <end position="147"/>
    </location>
</feature>
<dbReference type="RefSeq" id="WP_317470769.1">
    <property type="nucleotide sequence ID" value="NZ_JAWLKJ010000003.1"/>
</dbReference>
<feature type="region of interest" description="Disordered" evidence="1">
    <location>
        <begin position="126"/>
        <end position="241"/>
    </location>
</feature>
<reference evidence="2" key="1">
    <citation type="submission" date="2023-10" db="EMBL/GenBank/DDBJ databases">
        <title>Development of a sustainable strategy for remediation of hydrocarbon-contaminated territories based on the waste exchange concept.</title>
        <authorList>
            <person name="Krivoruchko A."/>
        </authorList>
    </citation>
    <scope>NUCLEOTIDE SEQUENCE</scope>
    <source>
        <strain evidence="2">IEGM 1175</strain>
    </source>
</reference>
<name>A0AAE4QY75_9ACTN</name>
<dbReference type="Gene3D" id="1.10.260.40">
    <property type="entry name" value="lambda repressor-like DNA-binding domains"/>
    <property type="match status" value="1"/>
</dbReference>
<organism evidence="2 3">
    <name type="scientific">Dietzia maris</name>
    <dbReference type="NCBI Taxonomy" id="37915"/>
    <lineage>
        <taxon>Bacteria</taxon>
        <taxon>Bacillati</taxon>
        <taxon>Actinomycetota</taxon>
        <taxon>Actinomycetes</taxon>
        <taxon>Mycobacteriales</taxon>
        <taxon>Dietziaceae</taxon>
        <taxon>Dietzia</taxon>
    </lineage>
</organism>
<dbReference type="EMBL" id="JAWLKJ010000003">
    <property type="protein sequence ID" value="MDV6300235.1"/>
    <property type="molecule type" value="Genomic_DNA"/>
</dbReference>
<gene>
    <name evidence="2" type="ORF">R3P82_14100</name>
</gene>
<proteinExistence type="predicted"/>
<evidence type="ECO:0000313" key="2">
    <source>
        <dbReference type="EMBL" id="MDV6300235.1"/>
    </source>
</evidence>
<evidence type="ECO:0008006" key="4">
    <source>
        <dbReference type="Google" id="ProtNLM"/>
    </source>
</evidence>
<dbReference type="InterPro" id="IPR010982">
    <property type="entry name" value="Lambda_DNA-bd_dom_sf"/>
</dbReference>
<protein>
    <recommendedName>
        <fullName evidence="4">Immunity repressor</fullName>
    </recommendedName>
</protein>
<comment type="caution">
    <text evidence="2">The sequence shown here is derived from an EMBL/GenBank/DDBJ whole genome shotgun (WGS) entry which is preliminary data.</text>
</comment>
<evidence type="ECO:0000256" key="1">
    <source>
        <dbReference type="SAM" id="MobiDB-lite"/>
    </source>
</evidence>
<evidence type="ECO:0000313" key="3">
    <source>
        <dbReference type="Proteomes" id="UP001185873"/>
    </source>
</evidence>
<sequence length="241" mass="26262">MQNEKGAINALSVPTLADLIQARKAARGWSYREIAARGNDVISAQRWQQLGTGVRLKEFPEPTTVAAMADALEVDVAAVLLATAKSLGLDVQRRQSELAAMLPSTAERLTPEQRDAVLAVVRAMTPTQETRNEDQDTQDPQGDPPADGETGTRRAPMKGADIAWLEDHRAPDVDDMLDRVAAEARRQEVTEQESEEPLPFDPTAVHAARDIDGPSQGELRRRPGKNAGEENQEPGDDWEGA</sequence>
<feature type="compositionally biased region" description="Basic and acidic residues" evidence="1">
    <location>
        <begin position="165"/>
        <end position="189"/>
    </location>
</feature>
<dbReference type="AlphaFoldDB" id="A0AAE4QY75"/>
<feature type="compositionally biased region" description="Acidic residues" evidence="1">
    <location>
        <begin position="230"/>
        <end position="241"/>
    </location>
</feature>
<accession>A0AAE4QY75</accession>